<dbReference type="GO" id="GO:0022857">
    <property type="term" value="F:transmembrane transporter activity"/>
    <property type="evidence" value="ECO:0007669"/>
    <property type="project" value="InterPro"/>
</dbReference>
<dbReference type="GO" id="GO:0033214">
    <property type="term" value="P:siderophore-iron import into cell"/>
    <property type="evidence" value="ECO:0007669"/>
    <property type="project" value="TreeGrafter"/>
</dbReference>
<reference evidence="9 10" key="1">
    <citation type="submission" date="2019-01" db="EMBL/GenBank/DDBJ databases">
        <title>Sinorhodobacter populi sp. nov. isolated from the symptomatic bark tissue of Populus euramericana canker.</title>
        <authorList>
            <person name="Xu G."/>
        </authorList>
    </citation>
    <scope>NUCLEOTIDE SEQUENCE [LARGE SCALE GENOMIC DNA]</scope>
    <source>
        <strain evidence="9 10">SK2B-1</strain>
    </source>
</reference>
<evidence type="ECO:0000256" key="6">
    <source>
        <dbReference type="ARBA" id="ARBA00022989"/>
    </source>
</evidence>
<feature type="transmembrane region" description="Helical" evidence="8">
    <location>
        <begin position="418"/>
        <end position="437"/>
    </location>
</feature>
<feature type="transmembrane region" description="Helical" evidence="8">
    <location>
        <begin position="271"/>
        <end position="294"/>
    </location>
</feature>
<evidence type="ECO:0000256" key="3">
    <source>
        <dbReference type="ARBA" id="ARBA00022448"/>
    </source>
</evidence>
<feature type="transmembrane region" description="Helical" evidence="8">
    <location>
        <begin position="634"/>
        <end position="651"/>
    </location>
</feature>
<keyword evidence="4" id="KW-1003">Cell membrane</keyword>
<dbReference type="SUPFAM" id="SSF81345">
    <property type="entry name" value="ABC transporter involved in vitamin B12 uptake, BtuC"/>
    <property type="match status" value="2"/>
</dbReference>
<gene>
    <name evidence="9" type="primary">fhuB</name>
    <name evidence="9" type="ORF">D2T30_21955</name>
</gene>
<evidence type="ECO:0000256" key="4">
    <source>
        <dbReference type="ARBA" id="ARBA00022475"/>
    </source>
</evidence>
<feature type="transmembrane region" description="Helical" evidence="8">
    <location>
        <begin position="384"/>
        <end position="406"/>
    </location>
</feature>
<proteinExistence type="inferred from homology"/>
<dbReference type="PANTHER" id="PTHR30472">
    <property type="entry name" value="FERRIC ENTEROBACTIN TRANSPORT SYSTEM PERMEASE PROTEIN"/>
    <property type="match status" value="1"/>
</dbReference>
<feature type="transmembrane region" description="Helical" evidence="8">
    <location>
        <begin position="564"/>
        <end position="589"/>
    </location>
</feature>
<evidence type="ECO:0000313" key="10">
    <source>
        <dbReference type="Proteomes" id="UP000284476"/>
    </source>
</evidence>
<sequence length="656" mass="66072">MTRLLLPLAAGLAAVLWLAAALAVLPPGAWPARPWRAETMEVPQILLAYGLMPRGVVALLAGALLGLAGGLMQAVLRNPLADPTTLGTASGAQLAVVAATILAPGWLVAGSLPVALAGAGAATALVMALGARRDFAPVTVTIAGMLVGLMASAIATALTLSQGHYLLSLVMWNGGALTQQDWTGVWRLGAVLLPGLVLAALLARPLMVMSLGSGAARGLGLRLVPLRFGVLVLAVFLSAMVSAEVGLVGFVGLAAPAIVQGLGARTLRRRLMLAAVAGAVVLSLADGVLLALAALGGPDLPTGALTGLIGGPLLIWLLPRMRSRVPTTAEEGDRHAPRAPHPGRILWGLAALTVALALLTLIGGRGPEGWGFIAPALRETFLPLRATAILAAASAGALLAGSGAILQRLTANPMAAPEVLGVTGGASLGYAATVFLIEAPGTPALAFGTAAGGALALAALSVHALRRDMAPARILLAGLAIGAFAGAVLTAIMASGDRRSWVILGWLAGSAGRVTPEGALALAALALGLLGALLAAARWLEILPLGTEVSRALGLRLSRIRPGLVLLAGLATGVATMLVGPVSFVGLMAPHLARSLGLVRAAPFVIASWLIGALLMVIAAFGARTAGYPYDLPLGLFATLIGTPWLFVLLLKRSRS</sequence>
<dbReference type="PANTHER" id="PTHR30472:SF37">
    <property type="entry name" value="FE(3+) DICITRATE TRANSPORT SYSTEM PERMEASE PROTEIN FECD-RELATED"/>
    <property type="match status" value="1"/>
</dbReference>
<feature type="transmembrane region" description="Helical" evidence="8">
    <location>
        <begin position="245"/>
        <end position="264"/>
    </location>
</feature>
<dbReference type="NCBIfam" id="NF007866">
    <property type="entry name" value="PRK10577.1-2"/>
    <property type="match status" value="1"/>
</dbReference>
<dbReference type="AlphaFoldDB" id="A0A443J7C2"/>
<feature type="transmembrane region" description="Helical" evidence="8">
    <location>
        <begin position="345"/>
        <end position="364"/>
    </location>
</feature>
<feature type="transmembrane region" description="Helical" evidence="8">
    <location>
        <begin position="300"/>
        <end position="318"/>
    </location>
</feature>
<comment type="caution">
    <text evidence="9">The sequence shown here is derived from an EMBL/GenBank/DDBJ whole genome shotgun (WGS) entry which is preliminary data.</text>
</comment>
<evidence type="ECO:0000313" key="9">
    <source>
        <dbReference type="EMBL" id="RWR16323.1"/>
    </source>
</evidence>
<dbReference type="RefSeq" id="WP_128210540.1">
    <property type="nucleotide sequence ID" value="NZ_JBHRSO010000014.1"/>
</dbReference>
<dbReference type="CDD" id="cd06550">
    <property type="entry name" value="TM_ABC_iron-siderophores_like"/>
    <property type="match status" value="2"/>
</dbReference>
<evidence type="ECO:0000256" key="2">
    <source>
        <dbReference type="ARBA" id="ARBA00007935"/>
    </source>
</evidence>
<dbReference type="GO" id="GO:0005886">
    <property type="term" value="C:plasma membrane"/>
    <property type="evidence" value="ECO:0007669"/>
    <property type="project" value="UniProtKB-SubCell"/>
</dbReference>
<accession>A0A443J7C2</accession>
<dbReference type="EMBL" id="SAUZ01000046">
    <property type="protein sequence ID" value="RWR16323.1"/>
    <property type="molecule type" value="Genomic_DNA"/>
</dbReference>
<name>A0A443J7C2_9RHOB</name>
<dbReference type="Proteomes" id="UP000284476">
    <property type="component" value="Unassembled WGS sequence"/>
</dbReference>
<feature type="transmembrane region" description="Helical" evidence="8">
    <location>
        <begin position="519"/>
        <end position="543"/>
    </location>
</feature>
<keyword evidence="7 8" id="KW-0472">Membrane</keyword>
<feature type="transmembrane region" description="Helical" evidence="8">
    <location>
        <begin position="143"/>
        <end position="165"/>
    </location>
</feature>
<evidence type="ECO:0000256" key="7">
    <source>
        <dbReference type="ARBA" id="ARBA00023136"/>
    </source>
</evidence>
<comment type="similarity">
    <text evidence="2">Belongs to the binding-protein-dependent transport system permease family. FecCD subfamily.</text>
</comment>
<protein>
    <submittedName>
        <fullName evidence="9">Fe(3+)-hydroxamate ABC transporter permease FhuB</fullName>
    </submittedName>
</protein>
<evidence type="ECO:0000256" key="1">
    <source>
        <dbReference type="ARBA" id="ARBA00004651"/>
    </source>
</evidence>
<feature type="transmembrane region" description="Helical" evidence="8">
    <location>
        <begin position="474"/>
        <end position="494"/>
    </location>
</feature>
<evidence type="ECO:0000256" key="8">
    <source>
        <dbReference type="SAM" id="Phobius"/>
    </source>
</evidence>
<feature type="transmembrane region" description="Helical" evidence="8">
    <location>
        <begin position="443"/>
        <end position="462"/>
    </location>
</feature>
<feature type="transmembrane region" description="Helical" evidence="8">
    <location>
        <begin position="114"/>
        <end position="131"/>
    </location>
</feature>
<keyword evidence="3" id="KW-0813">Transport</keyword>
<dbReference type="InterPro" id="IPR000522">
    <property type="entry name" value="ABC_transptr_permease_BtuC"/>
</dbReference>
<feature type="transmembrane region" description="Helical" evidence="8">
    <location>
        <begin position="219"/>
        <end position="239"/>
    </location>
</feature>
<dbReference type="Gene3D" id="1.10.3470.10">
    <property type="entry name" value="ABC transporter involved in vitamin B12 uptake, BtuC"/>
    <property type="match status" value="2"/>
</dbReference>
<evidence type="ECO:0000256" key="5">
    <source>
        <dbReference type="ARBA" id="ARBA00022692"/>
    </source>
</evidence>
<keyword evidence="5 8" id="KW-0812">Transmembrane</keyword>
<dbReference type="InterPro" id="IPR037294">
    <property type="entry name" value="ABC_BtuC-like"/>
</dbReference>
<feature type="transmembrane region" description="Helical" evidence="8">
    <location>
        <begin position="185"/>
        <end position="207"/>
    </location>
</feature>
<organism evidence="9 10">
    <name type="scientific">Paenirhodobacter populi</name>
    <dbReference type="NCBI Taxonomy" id="2306993"/>
    <lineage>
        <taxon>Bacteria</taxon>
        <taxon>Pseudomonadati</taxon>
        <taxon>Pseudomonadota</taxon>
        <taxon>Alphaproteobacteria</taxon>
        <taxon>Rhodobacterales</taxon>
        <taxon>Rhodobacter group</taxon>
        <taxon>Paenirhodobacter</taxon>
    </lineage>
</organism>
<feature type="transmembrane region" description="Helical" evidence="8">
    <location>
        <begin position="55"/>
        <end position="76"/>
    </location>
</feature>
<reference evidence="9 10" key="2">
    <citation type="submission" date="2019-01" db="EMBL/GenBank/DDBJ databases">
        <authorList>
            <person name="Li Y."/>
        </authorList>
    </citation>
    <scope>NUCLEOTIDE SEQUENCE [LARGE SCALE GENOMIC DNA]</scope>
    <source>
        <strain evidence="9 10">SK2B-1</strain>
    </source>
</reference>
<keyword evidence="6 8" id="KW-1133">Transmembrane helix</keyword>
<dbReference type="Pfam" id="PF01032">
    <property type="entry name" value="FecCD"/>
    <property type="match status" value="2"/>
</dbReference>
<feature type="transmembrane region" description="Helical" evidence="8">
    <location>
        <begin position="601"/>
        <end position="622"/>
    </location>
</feature>
<comment type="subcellular location">
    <subcellularLocation>
        <location evidence="1">Cell membrane</location>
        <topology evidence="1">Multi-pass membrane protein</topology>
    </subcellularLocation>
</comment>